<feature type="chain" id="PRO_5039153365" evidence="1">
    <location>
        <begin position="23"/>
        <end position="365"/>
    </location>
</feature>
<dbReference type="Gene3D" id="2.60.40.10">
    <property type="entry name" value="Immunoglobulins"/>
    <property type="match status" value="2"/>
</dbReference>
<sequence length="365" mass="39638">MKTYFYILSIIAFALFSGTCLGQSGETFGNAVRFDRTTHDFGTIKLGSGPVECVFTFENISGGPMAVYNVVTSCGCTTTEWTKEPIMPGGKGNITIEYTNDEGPYPFDKTITVYMSNYTRPILLRVRGVCIDKEKKLDEIYTESYGALGLRSNEFSVGNIDQGKSKGDEIYVANTSASPARISFTEITPGLEIEVSPNPIPAGTTAKLSYTVTTGQGEWGKTVYEATPVVNGKAQTGKGPLKIRCFIKEDFSGWSEEEIRNAALPMFNASSYTFNPVAKGTEVKGSFSLKNHGKSPLVIHKIEADSDDISFSPVNEIGAGKSGNIDFVFDTSDRAPGEEVLIIATLTTNAPKRPMINIFIQGFIK</sequence>
<feature type="signal peptide" evidence="1">
    <location>
        <begin position="1"/>
        <end position="22"/>
    </location>
</feature>
<dbReference type="Proteomes" id="UP000823772">
    <property type="component" value="Unassembled WGS sequence"/>
</dbReference>
<dbReference type="InterPro" id="IPR013783">
    <property type="entry name" value="Ig-like_fold"/>
</dbReference>
<evidence type="ECO:0000256" key="1">
    <source>
        <dbReference type="SAM" id="SignalP"/>
    </source>
</evidence>
<dbReference type="PANTHER" id="PTHR37833:SF1">
    <property type="entry name" value="SIGNAL PEPTIDE PROTEIN"/>
    <property type="match status" value="1"/>
</dbReference>
<evidence type="ECO:0000313" key="3">
    <source>
        <dbReference type="Proteomes" id="UP000823772"/>
    </source>
</evidence>
<comment type="caution">
    <text evidence="2">The sequence shown here is derived from an EMBL/GenBank/DDBJ whole genome shotgun (WGS) entry which is preliminary data.</text>
</comment>
<organism evidence="2 3">
    <name type="scientific">Candidatus Merdivivens faecigallinarum</name>
    <dbReference type="NCBI Taxonomy" id="2840871"/>
    <lineage>
        <taxon>Bacteria</taxon>
        <taxon>Pseudomonadati</taxon>
        <taxon>Bacteroidota</taxon>
        <taxon>Bacteroidia</taxon>
        <taxon>Bacteroidales</taxon>
        <taxon>Muribaculaceae</taxon>
        <taxon>Muribaculaceae incertae sedis</taxon>
        <taxon>Candidatus Merdivivens</taxon>
    </lineage>
</organism>
<accession>A0A9D9J024</accession>
<gene>
    <name evidence="2" type="ORF">IAC87_07550</name>
</gene>
<protein>
    <submittedName>
        <fullName evidence="2">DUF1573 domain-containing protein</fullName>
    </submittedName>
</protein>
<dbReference type="PANTHER" id="PTHR37833">
    <property type="entry name" value="LIPOPROTEIN-RELATED"/>
    <property type="match status" value="1"/>
</dbReference>
<dbReference type="Pfam" id="PF07610">
    <property type="entry name" value="DUF1573"/>
    <property type="match status" value="2"/>
</dbReference>
<dbReference type="AlphaFoldDB" id="A0A9D9J024"/>
<evidence type="ECO:0000313" key="2">
    <source>
        <dbReference type="EMBL" id="MBO8482377.1"/>
    </source>
</evidence>
<name>A0A9D9J024_9BACT</name>
<keyword evidence="1" id="KW-0732">Signal</keyword>
<reference evidence="2" key="2">
    <citation type="journal article" date="2021" name="PeerJ">
        <title>Extensive microbial diversity within the chicken gut microbiome revealed by metagenomics and culture.</title>
        <authorList>
            <person name="Gilroy R."/>
            <person name="Ravi A."/>
            <person name="Getino M."/>
            <person name="Pursley I."/>
            <person name="Horton D.L."/>
            <person name="Alikhan N.F."/>
            <person name="Baker D."/>
            <person name="Gharbi K."/>
            <person name="Hall N."/>
            <person name="Watson M."/>
            <person name="Adriaenssens E.M."/>
            <person name="Foster-Nyarko E."/>
            <person name="Jarju S."/>
            <person name="Secka A."/>
            <person name="Antonio M."/>
            <person name="Oren A."/>
            <person name="Chaudhuri R.R."/>
            <person name="La Ragione R."/>
            <person name="Hildebrand F."/>
            <person name="Pallen M.J."/>
        </authorList>
    </citation>
    <scope>NUCLEOTIDE SEQUENCE</scope>
    <source>
        <strain evidence="2">B3-2255</strain>
    </source>
</reference>
<dbReference type="EMBL" id="JADILY010000158">
    <property type="protein sequence ID" value="MBO8482377.1"/>
    <property type="molecule type" value="Genomic_DNA"/>
</dbReference>
<reference evidence="2" key="1">
    <citation type="submission" date="2020-10" db="EMBL/GenBank/DDBJ databases">
        <authorList>
            <person name="Gilroy R."/>
        </authorList>
    </citation>
    <scope>NUCLEOTIDE SEQUENCE</scope>
    <source>
        <strain evidence="2">B3-2255</strain>
    </source>
</reference>
<proteinExistence type="predicted"/>
<dbReference type="InterPro" id="IPR011467">
    <property type="entry name" value="DUF1573"/>
</dbReference>